<proteinExistence type="inferred from homology"/>
<dbReference type="Proteomes" id="UP000240883">
    <property type="component" value="Unassembled WGS sequence"/>
</dbReference>
<dbReference type="InterPro" id="IPR014052">
    <property type="entry name" value="DNA_primase_ssu_euk/arc"/>
</dbReference>
<dbReference type="Pfam" id="PF01896">
    <property type="entry name" value="DNA_primase_S"/>
    <property type="match status" value="1"/>
</dbReference>
<accession>A0A2T2NH52</accession>
<keyword evidence="3 9" id="KW-0639">Primosome</keyword>
<evidence type="ECO:0000256" key="9">
    <source>
        <dbReference type="RuleBase" id="RU003514"/>
    </source>
</evidence>
<evidence type="ECO:0000256" key="6">
    <source>
        <dbReference type="ARBA" id="ARBA00022705"/>
    </source>
</evidence>
<reference evidence="11 12" key="1">
    <citation type="journal article" date="2018" name="Front. Microbiol.">
        <title>Genome-Wide Analysis of Corynespora cassiicola Leaf Fall Disease Putative Effectors.</title>
        <authorList>
            <person name="Lopez D."/>
            <person name="Ribeiro S."/>
            <person name="Label P."/>
            <person name="Fumanal B."/>
            <person name="Venisse J.S."/>
            <person name="Kohler A."/>
            <person name="de Oliveira R.R."/>
            <person name="Labutti K."/>
            <person name="Lipzen A."/>
            <person name="Lail K."/>
            <person name="Bauer D."/>
            <person name="Ohm R.A."/>
            <person name="Barry K.W."/>
            <person name="Spatafora J."/>
            <person name="Grigoriev I.V."/>
            <person name="Martin F.M."/>
            <person name="Pujade-Renaud V."/>
        </authorList>
    </citation>
    <scope>NUCLEOTIDE SEQUENCE [LARGE SCALE GENOMIC DNA]</scope>
    <source>
        <strain evidence="11 12">Philippines</strain>
    </source>
</reference>
<dbReference type="FunFam" id="3.90.920.10:FF:000002">
    <property type="entry name" value="DNA primase"/>
    <property type="match status" value="1"/>
</dbReference>
<dbReference type="PANTHER" id="PTHR10536">
    <property type="entry name" value="DNA PRIMASE SMALL SUBUNIT"/>
    <property type="match status" value="1"/>
</dbReference>
<keyword evidence="4 9" id="KW-0808">Transferase</keyword>
<keyword evidence="2 9" id="KW-0240">DNA-directed RNA polymerase</keyword>
<dbReference type="OrthoDB" id="19606at2759"/>
<evidence type="ECO:0000256" key="1">
    <source>
        <dbReference type="ARBA" id="ARBA00009762"/>
    </source>
</evidence>
<dbReference type="EC" id="2.7.7.-" evidence="9"/>
<dbReference type="GO" id="GO:0003899">
    <property type="term" value="F:DNA-directed RNA polymerase activity"/>
    <property type="evidence" value="ECO:0007669"/>
    <property type="project" value="InterPro"/>
</dbReference>
<dbReference type="AlphaFoldDB" id="A0A2T2NH52"/>
<comment type="similarity">
    <text evidence="1 9">Belongs to the eukaryotic-type primase small subunit family.</text>
</comment>
<dbReference type="GO" id="GO:0046872">
    <property type="term" value="F:metal ion binding"/>
    <property type="evidence" value="ECO:0007669"/>
    <property type="project" value="UniProtKB-KW"/>
</dbReference>
<sequence length="514" mass="57904">MPSAMPHSLSPREVPFDDTSRPMSQADDAMKSEPNTQDVAMDDADMTAQTKKDLEAMFDDDDDIADDIPDDAFPSSPPQADSQEASQPAPVQITSKSSYSDPQVMRAFYQRLFPFRYLFQWLNHSPSPTTDFMHREFAFTLPNDAYLRYQSFRTADQLRKQCMNMLPSRFEIGPVYSMNPRDRKTVRKASAFRPLQKELVFDIDMTDYDDIRTCCTGASICHKCWAFITMAIKVVDAALRDDFGFKHILWVYSGRRGAHAWVCDRGARALEDPSRRAVAGYMELLKGGDQGGKRVHAERPLHPHLDRSLDILKEHFQATILAEQDPWGDDEKAAHLLDLLPDKSLRAALTKKWDSSPGRSSAAKWSDIDALAASGALGAGTSARDLLEAKQDIVLEYTYPRLDAEVSKKLNHLLKSPFVVHPGTGRVCVPIDPRHVEAFDPLGVPTVTQLLVEVDEWVDKEGKEGEKVQDWEKTSLRPYVEFFRGFVGELLRAERGGVKREREGENGAAEGMEF</sequence>
<evidence type="ECO:0000313" key="12">
    <source>
        <dbReference type="Proteomes" id="UP000240883"/>
    </source>
</evidence>
<dbReference type="SUPFAM" id="SSF56747">
    <property type="entry name" value="Prim-pol domain"/>
    <property type="match status" value="1"/>
</dbReference>
<name>A0A2T2NH52_CORCC</name>
<dbReference type="CDD" id="cd04860">
    <property type="entry name" value="AE_Prim_S"/>
    <property type="match status" value="1"/>
</dbReference>
<evidence type="ECO:0000256" key="5">
    <source>
        <dbReference type="ARBA" id="ARBA00022695"/>
    </source>
</evidence>
<keyword evidence="8" id="KW-0804">Transcription</keyword>
<feature type="region of interest" description="Disordered" evidence="10">
    <location>
        <begin position="1"/>
        <end position="97"/>
    </location>
</feature>
<evidence type="ECO:0000256" key="4">
    <source>
        <dbReference type="ARBA" id="ARBA00022679"/>
    </source>
</evidence>
<evidence type="ECO:0000256" key="7">
    <source>
        <dbReference type="ARBA" id="ARBA00022723"/>
    </source>
</evidence>
<dbReference type="EMBL" id="KZ678138">
    <property type="protein sequence ID" value="PSN64763.1"/>
    <property type="molecule type" value="Genomic_DNA"/>
</dbReference>
<keyword evidence="5" id="KW-0548">Nucleotidyltransferase</keyword>
<feature type="compositionally biased region" description="Acidic residues" evidence="10">
    <location>
        <begin position="56"/>
        <end position="70"/>
    </location>
</feature>
<dbReference type="Gene3D" id="3.90.920.10">
    <property type="entry name" value="DNA primase, PRIM domain"/>
    <property type="match status" value="1"/>
</dbReference>
<evidence type="ECO:0000256" key="2">
    <source>
        <dbReference type="ARBA" id="ARBA00022478"/>
    </source>
</evidence>
<evidence type="ECO:0000256" key="10">
    <source>
        <dbReference type="SAM" id="MobiDB-lite"/>
    </source>
</evidence>
<dbReference type="InterPro" id="IPR002755">
    <property type="entry name" value="DNA_primase_S"/>
</dbReference>
<keyword evidence="12" id="KW-1185">Reference proteome</keyword>
<dbReference type="GO" id="GO:0005658">
    <property type="term" value="C:alpha DNA polymerase:primase complex"/>
    <property type="evidence" value="ECO:0007669"/>
    <property type="project" value="UniProtKB-ARBA"/>
</dbReference>
<dbReference type="STRING" id="1448308.A0A2T2NH52"/>
<evidence type="ECO:0000256" key="3">
    <source>
        <dbReference type="ARBA" id="ARBA00022515"/>
    </source>
</evidence>
<evidence type="ECO:0000313" key="11">
    <source>
        <dbReference type="EMBL" id="PSN64763.1"/>
    </source>
</evidence>
<keyword evidence="6 9" id="KW-0235">DNA replication</keyword>
<gene>
    <name evidence="11" type="ORF">BS50DRAFT_557478</name>
</gene>
<dbReference type="GO" id="GO:0006269">
    <property type="term" value="P:DNA replication, synthesis of primer"/>
    <property type="evidence" value="ECO:0007669"/>
    <property type="project" value="UniProtKB-KW"/>
</dbReference>
<organism evidence="11 12">
    <name type="scientific">Corynespora cassiicola Philippines</name>
    <dbReference type="NCBI Taxonomy" id="1448308"/>
    <lineage>
        <taxon>Eukaryota</taxon>
        <taxon>Fungi</taxon>
        <taxon>Dikarya</taxon>
        <taxon>Ascomycota</taxon>
        <taxon>Pezizomycotina</taxon>
        <taxon>Dothideomycetes</taxon>
        <taxon>Pleosporomycetidae</taxon>
        <taxon>Pleosporales</taxon>
        <taxon>Corynesporascaceae</taxon>
        <taxon>Corynespora</taxon>
    </lineage>
</organism>
<protein>
    <recommendedName>
        <fullName evidence="9">DNA primase</fullName>
        <ecNumber evidence="9">2.7.7.-</ecNumber>
    </recommendedName>
</protein>
<keyword evidence="7" id="KW-0479">Metal-binding</keyword>
<dbReference type="NCBIfam" id="TIGR00335">
    <property type="entry name" value="primase_sml"/>
    <property type="match status" value="1"/>
</dbReference>
<evidence type="ECO:0000256" key="8">
    <source>
        <dbReference type="ARBA" id="ARBA00023163"/>
    </source>
</evidence>